<dbReference type="InterPro" id="IPR011991">
    <property type="entry name" value="ArsR-like_HTH"/>
</dbReference>
<dbReference type="Gene3D" id="1.10.10.10">
    <property type="entry name" value="Winged helix-like DNA-binding domain superfamily/Winged helix DNA-binding domain"/>
    <property type="match status" value="1"/>
</dbReference>
<reference evidence="2 3" key="1">
    <citation type="submission" date="2020-04" db="EMBL/GenBank/DDBJ databases">
        <title>MicrobeNet Type strains.</title>
        <authorList>
            <person name="Nicholson A.C."/>
        </authorList>
    </citation>
    <scope>NUCLEOTIDE SEQUENCE [LARGE SCALE GENOMIC DNA]</scope>
    <source>
        <strain evidence="2 3">ATCC BAA-277</strain>
    </source>
</reference>
<organism evidence="2 3">
    <name type="scientific">Actinomadura latina</name>
    <dbReference type="NCBI Taxonomy" id="163603"/>
    <lineage>
        <taxon>Bacteria</taxon>
        <taxon>Bacillati</taxon>
        <taxon>Actinomycetota</taxon>
        <taxon>Actinomycetes</taxon>
        <taxon>Streptosporangiales</taxon>
        <taxon>Thermomonosporaceae</taxon>
        <taxon>Actinomadura</taxon>
    </lineage>
</organism>
<comment type="caution">
    <text evidence="2">The sequence shown here is derived from an EMBL/GenBank/DDBJ whole genome shotgun (WGS) entry which is preliminary data.</text>
</comment>
<dbReference type="SUPFAM" id="SSF46785">
    <property type="entry name" value="Winged helix' DNA-binding domain"/>
    <property type="match status" value="1"/>
</dbReference>
<proteinExistence type="predicted"/>
<feature type="region of interest" description="Disordered" evidence="1">
    <location>
        <begin position="233"/>
        <end position="268"/>
    </location>
</feature>
<dbReference type="RefSeq" id="WP_067635604.1">
    <property type="nucleotide sequence ID" value="NZ_JAAXPI010000044.1"/>
</dbReference>
<dbReference type="InterPro" id="IPR036388">
    <property type="entry name" value="WH-like_DNA-bd_sf"/>
</dbReference>
<dbReference type="AlphaFoldDB" id="A0A846Z1Y8"/>
<dbReference type="Pfam" id="PF12840">
    <property type="entry name" value="HTH_20"/>
    <property type="match status" value="1"/>
</dbReference>
<dbReference type="EMBL" id="JAAXPI010000044">
    <property type="protein sequence ID" value="NKZ06919.1"/>
    <property type="molecule type" value="Genomic_DNA"/>
</dbReference>
<dbReference type="CDD" id="cd00090">
    <property type="entry name" value="HTH_ARSR"/>
    <property type="match status" value="1"/>
</dbReference>
<protein>
    <submittedName>
        <fullName evidence="2">Helix-turn-helix domain-containing protein</fullName>
    </submittedName>
</protein>
<dbReference type="Proteomes" id="UP000579250">
    <property type="component" value="Unassembled WGS sequence"/>
</dbReference>
<gene>
    <name evidence="2" type="ORF">HGB48_24735</name>
</gene>
<evidence type="ECO:0000313" key="3">
    <source>
        <dbReference type="Proteomes" id="UP000579250"/>
    </source>
</evidence>
<keyword evidence="3" id="KW-1185">Reference proteome</keyword>
<accession>A0A846Z1Y8</accession>
<name>A0A846Z1Y8_9ACTN</name>
<evidence type="ECO:0000256" key="1">
    <source>
        <dbReference type="SAM" id="MobiDB-lite"/>
    </source>
</evidence>
<dbReference type="InterPro" id="IPR036390">
    <property type="entry name" value="WH_DNA-bd_sf"/>
</dbReference>
<sequence length="268" mass="28924">MDDREWVDAEPSVAEAGLGGSRARVLQVIREAGAAPLGVRDIAERAGLHPNTTRFHLDGLAEAGLVERVAEDRDRPGRPRMMYRAEAVDGRHSYRLLAEMLASLVSGLLPDPERAALEAGRAWGRHLADAPAPFQRLGPAEALKRLNRMMAGIGFSPEFEHDTDHADPDEIRIRVRNCPFGTVAEQHADVVCRLHLGLIQGALAEMDVPLVADRLDPLVEPHLCLAYLRRAAETDGEADQPDDKADQTDGEAASADGGTDQTDGEAGG</sequence>
<evidence type="ECO:0000313" key="2">
    <source>
        <dbReference type="EMBL" id="NKZ06919.1"/>
    </source>
</evidence>